<organism evidence="1 2">
    <name type="scientific">Hanseniaspora valbyensis NRRL Y-1626</name>
    <dbReference type="NCBI Taxonomy" id="766949"/>
    <lineage>
        <taxon>Eukaryota</taxon>
        <taxon>Fungi</taxon>
        <taxon>Dikarya</taxon>
        <taxon>Ascomycota</taxon>
        <taxon>Saccharomycotina</taxon>
        <taxon>Saccharomycetes</taxon>
        <taxon>Saccharomycodales</taxon>
        <taxon>Saccharomycodaceae</taxon>
        <taxon>Hanseniaspora</taxon>
    </lineage>
</organism>
<feature type="non-terminal residue" evidence="1">
    <location>
        <position position="1"/>
    </location>
</feature>
<reference evidence="2" key="1">
    <citation type="journal article" date="2016" name="Proc. Natl. Acad. Sci. U.S.A.">
        <title>Comparative genomics of biotechnologically important yeasts.</title>
        <authorList>
            <person name="Riley R."/>
            <person name="Haridas S."/>
            <person name="Wolfe K.H."/>
            <person name="Lopes M.R."/>
            <person name="Hittinger C.T."/>
            <person name="Goeker M."/>
            <person name="Salamov A.A."/>
            <person name="Wisecaver J.H."/>
            <person name="Long T.M."/>
            <person name="Calvey C.H."/>
            <person name="Aerts A.L."/>
            <person name="Barry K.W."/>
            <person name="Choi C."/>
            <person name="Clum A."/>
            <person name="Coughlan A.Y."/>
            <person name="Deshpande S."/>
            <person name="Douglass A.P."/>
            <person name="Hanson S.J."/>
            <person name="Klenk H.-P."/>
            <person name="LaButti K.M."/>
            <person name="Lapidus A."/>
            <person name="Lindquist E.A."/>
            <person name="Lipzen A.M."/>
            <person name="Meier-Kolthoff J.P."/>
            <person name="Ohm R.A."/>
            <person name="Otillar R.P."/>
            <person name="Pangilinan J.L."/>
            <person name="Peng Y."/>
            <person name="Rokas A."/>
            <person name="Rosa C.A."/>
            <person name="Scheuner C."/>
            <person name="Sibirny A.A."/>
            <person name="Slot J.C."/>
            <person name="Stielow J.B."/>
            <person name="Sun H."/>
            <person name="Kurtzman C.P."/>
            <person name="Blackwell M."/>
            <person name="Grigoriev I.V."/>
            <person name="Jeffries T.W."/>
        </authorList>
    </citation>
    <scope>NUCLEOTIDE SEQUENCE [LARGE SCALE GENOMIC DNA]</scope>
    <source>
        <strain evidence="2">NRRL Y-1626</strain>
    </source>
</reference>
<dbReference type="Proteomes" id="UP000092321">
    <property type="component" value="Unassembled WGS sequence"/>
</dbReference>
<proteinExistence type="predicted"/>
<dbReference type="AlphaFoldDB" id="A0A1B7TE06"/>
<protein>
    <submittedName>
        <fullName evidence="1">Uncharacterized protein</fullName>
    </submittedName>
</protein>
<comment type="caution">
    <text evidence="1">The sequence shown here is derived from an EMBL/GenBank/DDBJ whole genome shotgun (WGS) entry which is preliminary data.</text>
</comment>
<name>A0A1B7TE06_9ASCO</name>
<accession>A0A1B7TE06</accession>
<evidence type="ECO:0000313" key="2">
    <source>
        <dbReference type="Proteomes" id="UP000092321"/>
    </source>
</evidence>
<gene>
    <name evidence="1" type="ORF">HANVADRAFT_2323</name>
</gene>
<evidence type="ECO:0000313" key="1">
    <source>
        <dbReference type="EMBL" id="OBA26951.1"/>
    </source>
</evidence>
<dbReference type="EMBL" id="LXPE01000012">
    <property type="protein sequence ID" value="OBA26951.1"/>
    <property type="molecule type" value="Genomic_DNA"/>
</dbReference>
<keyword evidence="2" id="KW-1185">Reference proteome</keyword>
<sequence length="292" mass="33954">KPEIVSAGSQTEKEPRDVDHVSVFADEKLFKPKTLNEAYPYPVIEKLYAVDSEKVFNHKYENTDDAGLVVFGKIINIVENELRALKGNVKVFDKFVSKQSEKTFEKNEFEQLTDVSIHWRLGELKQFNKLLFEEFDSKLLDLTELKQKDGNLTTILSQSFGLKNEINKILENLSIDKEEPHKFTKPTNSEEGLLETNANILSINQFKLNTVEEILKLIKMYIACGKDLTNVEERDLEQYLKENKNFNINQYDDDSYCNNVKNIKPFNYNKKTSLAKRREILSRRENLSNILT</sequence>